<evidence type="ECO:0000313" key="7">
    <source>
        <dbReference type="Proteomes" id="UP001369815"/>
    </source>
</evidence>
<accession>A0AAX6MND9</accession>
<dbReference type="Pfam" id="PF00083">
    <property type="entry name" value="Sugar_tr"/>
    <property type="match status" value="3"/>
</dbReference>
<keyword evidence="4 5" id="KW-0472">Membrane</keyword>
<comment type="caution">
    <text evidence="6">The sequence shown here is derived from an EMBL/GenBank/DDBJ whole genome shotgun (WGS) entry which is preliminary data.</text>
</comment>
<feature type="transmembrane region" description="Helical" evidence="5">
    <location>
        <begin position="277"/>
        <end position="297"/>
    </location>
</feature>
<evidence type="ECO:0000256" key="5">
    <source>
        <dbReference type="SAM" id="Phobius"/>
    </source>
</evidence>
<proteinExistence type="predicted"/>
<gene>
    <name evidence="6" type="ORF">Daesc_006006</name>
</gene>
<keyword evidence="3 5" id="KW-1133">Transmembrane helix</keyword>
<feature type="transmembrane region" description="Helical" evidence="5">
    <location>
        <begin position="217"/>
        <end position="241"/>
    </location>
</feature>
<dbReference type="InterPro" id="IPR036259">
    <property type="entry name" value="MFS_trans_sf"/>
</dbReference>
<keyword evidence="7" id="KW-1185">Reference proteome</keyword>
<evidence type="ECO:0000313" key="6">
    <source>
        <dbReference type="EMBL" id="KAK6953701.1"/>
    </source>
</evidence>
<dbReference type="AlphaFoldDB" id="A0AAX6MND9"/>
<evidence type="ECO:0008006" key="8">
    <source>
        <dbReference type="Google" id="ProtNLM"/>
    </source>
</evidence>
<keyword evidence="2 5" id="KW-0812">Transmembrane</keyword>
<dbReference type="InterPro" id="IPR005828">
    <property type="entry name" value="MFS_sugar_transport-like"/>
</dbReference>
<dbReference type="GO" id="GO:0005351">
    <property type="term" value="F:carbohydrate:proton symporter activity"/>
    <property type="evidence" value="ECO:0007669"/>
    <property type="project" value="TreeGrafter"/>
</dbReference>
<organism evidence="6 7">
    <name type="scientific">Daldinia eschscholtzii</name>
    <dbReference type="NCBI Taxonomy" id="292717"/>
    <lineage>
        <taxon>Eukaryota</taxon>
        <taxon>Fungi</taxon>
        <taxon>Dikarya</taxon>
        <taxon>Ascomycota</taxon>
        <taxon>Pezizomycotina</taxon>
        <taxon>Sordariomycetes</taxon>
        <taxon>Xylariomycetidae</taxon>
        <taxon>Xylariales</taxon>
        <taxon>Hypoxylaceae</taxon>
        <taxon>Daldinia</taxon>
    </lineage>
</organism>
<dbReference type="Proteomes" id="UP001369815">
    <property type="component" value="Unassembled WGS sequence"/>
</dbReference>
<reference evidence="6 7" key="1">
    <citation type="journal article" date="2024" name="Front Chem Biol">
        <title>Unveiling the potential of Daldinia eschscholtzii MFLUCC 19-0629 through bioactivity and bioinformatics studies for enhanced sustainable agriculture production.</title>
        <authorList>
            <person name="Brooks S."/>
            <person name="Weaver J.A."/>
            <person name="Klomchit A."/>
            <person name="Alharthi S.A."/>
            <person name="Onlamun T."/>
            <person name="Nurani R."/>
            <person name="Vong T.K."/>
            <person name="Alberti F."/>
            <person name="Greco C."/>
        </authorList>
    </citation>
    <scope>NUCLEOTIDE SEQUENCE [LARGE SCALE GENOMIC DNA]</scope>
    <source>
        <strain evidence="6">MFLUCC 19-0629</strain>
    </source>
</reference>
<comment type="subcellular location">
    <subcellularLocation>
        <location evidence="1">Membrane</location>
        <topology evidence="1">Multi-pass membrane protein</topology>
    </subcellularLocation>
</comment>
<dbReference type="Gene3D" id="1.20.1250.20">
    <property type="entry name" value="MFS general substrate transporter like domains"/>
    <property type="match status" value="2"/>
</dbReference>
<evidence type="ECO:0000256" key="4">
    <source>
        <dbReference type="ARBA" id="ARBA00023136"/>
    </source>
</evidence>
<feature type="transmembrane region" description="Helical" evidence="5">
    <location>
        <begin position="20"/>
        <end position="43"/>
    </location>
</feature>
<sequence>MLNGLNILPSYTNYFKLTPATTGLNTASVFVGGILGTLISGILTDRLGRRPAMFWASVLTVIGTIIQAAAQNIAMFVIGRIILGPESPRWLCHKGYYEYARISVAQTNTNGDLLDPVAIAVYKEILDALEWEKKEGRTMSPKEIIKTRTTRKRFLIGMSAGPFSCVAGNVIASYYLGAELQTAGITDSTDQLKAVGTSLTSPWLYADNPADASQSLVYGNVAVMFLFQGFYSIAWTPLLYLYPSEVFSAASTLSLNTLACVFVFIMPIGLNNIGWKMYMVNGSWDIVIAILIAVFWVETKGKTLEEIDALFEEEKHSSVPDVEQIRTGQAKLDVETLELSSLGQ</sequence>
<evidence type="ECO:0000256" key="3">
    <source>
        <dbReference type="ARBA" id="ARBA00022989"/>
    </source>
</evidence>
<dbReference type="EMBL" id="JBANMG010000005">
    <property type="protein sequence ID" value="KAK6953701.1"/>
    <property type="molecule type" value="Genomic_DNA"/>
</dbReference>
<protein>
    <recommendedName>
        <fullName evidence="8">Major facilitator superfamily (MFS) profile domain-containing protein</fullName>
    </recommendedName>
</protein>
<dbReference type="PANTHER" id="PTHR48022">
    <property type="entry name" value="PLASTIDIC GLUCOSE TRANSPORTER 4"/>
    <property type="match status" value="1"/>
</dbReference>
<dbReference type="PANTHER" id="PTHR48022:SF64">
    <property type="entry name" value="MAJOR FACILITATOR SUPERFAMILY (MFS) PROFILE DOMAIN-CONTAINING PROTEIN"/>
    <property type="match status" value="1"/>
</dbReference>
<evidence type="ECO:0000256" key="2">
    <source>
        <dbReference type="ARBA" id="ARBA00022692"/>
    </source>
</evidence>
<dbReference type="GO" id="GO:0016020">
    <property type="term" value="C:membrane"/>
    <property type="evidence" value="ECO:0007669"/>
    <property type="project" value="UniProtKB-SubCell"/>
</dbReference>
<feature type="transmembrane region" description="Helical" evidence="5">
    <location>
        <begin position="253"/>
        <end position="271"/>
    </location>
</feature>
<name>A0AAX6MND9_9PEZI</name>
<evidence type="ECO:0000256" key="1">
    <source>
        <dbReference type="ARBA" id="ARBA00004141"/>
    </source>
</evidence>
<feature type="transmembrane region" description="Helical" evidence="5">
    <location>
        <begin position="154"/>
        <end position="176"/>
    </location>
</feature>
<dbReference type="SUPFAM" id="SSF103473">
    <property type="entry name" value="MFS general substrate transporter"/>
    <property type="match status" value="1"/>
</dbReference>
<dbReference type="InterPro" id="IPR050360">
    <property type="entry name" value="MFS_Sugar_Transporters"/>
</dbReference>